<feature type="compositionally biased region" description="Low complexity" evidence="5">
    <location>
        <begin position="43"/>
        <end position="55"/>
    </location>
</feature>
<protein>
    <recommendedName>
        <fullName evidence="6">EGF-like calcium-binding domain-containing protein</fullName>
    </recommendedName>
</protein>
<evidence type="ECO:0000313" key="7">
    <source>
        <dbReference type="EnsemblMetazoa" id="ACOM031200-PA.1"/>
    </source>
</evidence>
<feature type="compositionally biased region" description="Basic residues" evidence="5">
    <location>
        <begin position="354"/>
        <end position="365"/>
    </location>
</feature>
<accession>A0A8W7PG59</accession>
<proteinExistence type="predicted"/>
<dbReference type="InterPro" id="IPR009030">
    <property type="entry name" value="Growth_fac_rcpt_cys_sf"/>
</dbReference>
<evidence type="ECO:0000256" key="3">
    <source>
        <dbReference type="ARBA" id="ARBA00022737"/>
    </source>
</evidence>
<keyword evidence="1" id="KW-0245">EGF-like domain</keyword>
<dbReference type="Gene3D" id="2.10.25.10">
    <property type="entry name" value="Laminin"/>
    <property type="match status" value="1"/>
</dbReference>
<dbReference type="PANTHER" id="PTHR24034">
    <property type="entry name" value="EGF-LIKE DOMAIN-CONTAINING PROTEIN"/>
    <property type="match status" value="1"/>
</dbReference>
<dbReference type="EnsemblMetazoa" id="ACOM031200-RA">
    <property type="protein sequence ID" value="ACOM031200-PA.1"/>
    <property type="gene ID" value="ACOM031200"/>
</dbReference>
<feature type="compositionally biased region" description="Low complexity" evidence="5">
    <location>
        <begin position="386"/>
        <end position="395"/>
    </location>
</feature>
<evidence type="ECO:0000256" key="4">
    <source>
        <dbReference type="ARBA" id="ARBA00023157"/>
    </source>
</evidence>
<name>A0A8W7PG59_ANOCL</name>
<dbReference type="InterPro" id="IPR018097">
    <property type="entry name" value="EGF_Ca-bd_CS"/>
</dbReference>
<keyword evidence="2" id="KW-0732">Signal</keyword>
<feature type="compositionally biased region" description="Basic residues" evidence="5">
    <location>
        <begin position="196"/>
        <end position="214"/>
    </location>
</feature>
<dbReference type="InterPro" id="IPR049883">
    <property type="entry name" value="NOTCH1_EGF-like"/>
</dbReference>
<sequence length="652" mass="70781">MDCLNGRHANCHHQPASSWQQTGAGGKKGLTPKRTATANNHQLSSSSSSSSSSSAAATVSSAPLSPAWDAPGAVTPSAEAAQLVDNKIHDKRHDELPAADAPGRQKRADIFSDNVLANNYQLTEGTGQHRWDASGSLPQPRITEEVLLVSNLTEERAREENELLEHLNRDRFHGSQIKLDNSADEPEAGGGSPRGGSKKGRRRKGHKKHKHKKIKLLPVTLVGVPVDEDGRPDTGIIEGLTGAADGAWSLKLAGGTERDEATAAERTQLPATAEGRAVEMVDVWKETTMPPSRPNKEMAAEDQRPAMVSGFPPPPMLAADGHLVFGSAGGMQILPAGAAAETATANRPVDQRTQRKREKQQRKQLQKAAQQRKVVNPPLPPLPSGVTVSSASTVTFPRRRSQRARRRCRWARVIISGDLSCMKDDFIPAPAIANGDIKYLRNDLYGLENSFLEAEYHCRMGYRLRLKDDGRARSPSPIVTSTGALANANLVCRKSRWIGKRPACVRIKPAPHQLPPSAAWPALSRPLDGDGTARSLNVNPCGKDHRCPQACHRVSAAADGTPNGLNRTTVCSCYKGFKMVNHRCVDINECIEYGEDVCEYGCSNTIGSFTCKCPRGLRVTDNNKCMVHQWPCPTGHWELNRCQTCSGFDVKV</sequence>
<dbReference type="CDD" id="cd00054">
    <property type="entry name" value="EGF_CA"/>
    <property type="match status" value="1"/>
</dbReference>
<dbReference type="Pfam" id="PF07645">
    <property type="entry name" value="EGF_CA"/>
    <property type="match status" value="1"/>
</dbReference>
<feature type="domain" description="EGF-like calcium-binding" evidence="6">
    <location>
        <begin position="586"/>
        <end position="626"/>
    </location>
</feature>
<dbReference type="InterPro" id="IPR050751">
    <property type="entry name" value="ECM_structural_protein"/>
</dbReference>
<evidence type="ECO:0000259" key="6">
    <source>
        <dbReference type="SMART" id="SM00179"/>
    </source>
</evidence>
<reference evidence="7" key="1">
    <citation type="submission" date="2022-08" db="UniProtKB">
        <authorList>
            <consortium name="EnsemblMetazoa"/>
        </authorList>
    </citation>
    <scope>IDENTIFICATION</scope>
</reference>
<dbReference type="PROSITE" id="PS01187">
    <property type="entry name" value="EGF_CA"/>
    <property type="match status" value="1"/>
</dbReference>
<evidence type="ECO:0000256" key="1">
    <source>
        <dbReference type="ARBA" id="ARBA00022536"/>
    </source>
</evidence>
<organism evidence="7">
    <name type="scientific">Anopheles coluzzii</name>
    <name type="common">African malaria mosquito</name>
    <dbReference type="NCBI Taxonomy" id="1518534"/>
    <lineage>
        <taxon>Eukaryota</taxon>
        <taxon>Metazoa</taxon>
        <taxon>Ecdysozoa</taxon>
        <taxon>Arthropoda</taxon>
        <taxon>Hexapoda</taxon>
        <taxon>Insecta</taxon>
        <taxon>Pterygota</taxon>
        <taxon>Neoptera</taxon>
        <taxon>Endopterygota</taxon>
        <taxon>Diptera</taxon>
        <taxon>Nematocera</taxon>
        <taxon>Culicoidea</taxon>
        <taxon>Culicidae</taxon>
        <taxon>Anophelinae</taxon>
        <taxon>Anopheles</taxon>
    </lineage>
</organism>
<keyword evidence="4" id="KW-1015">Disulfide bond</keyword>
<evidence type="ECO:0000256" key="5">
    <source>
        <dbReference type="SAM" id="MobiDB-lite"/>
    </source>
</evidence>
<dbReference type="InterPro" id="IPR001881">
    <property type="entry name" value="EGF-like_Ca-bd_dom"/>
</dbReference>
<dbReference type="Proteomes" id="UP000075882">
    <property type="component" value="Unassembled WGS sequence"/>
</dbReference>
<dbReference type="SUPFAM" id="SSF57184">
    <property type="entry name" value="Growth factor receptor domain"/>
    <property type="match status" value="1"/>
</dbReference>
<dbReference type="AlphaFoldDB" id="A0A8W7PG59"/>
<keyword evidence="3" id="KW-0677">Repeat</keyword>
<dbReference type="PANTHER" id="PTHR24034:SF209">
    <property type="entry name" value="EGF-LIKE DOMAIN-CONTAINING PROTEIN"/>
    <property type="match status" value="1"/>
</dbReference>
<evidence type="ECO:0000256" key="2">
    <source>
        <dbReference type="ARBA" id="ARBA00022729"/>
    </source>
</evidence>
<dbReference type="VEuPathDB" id="VectorBase:ACON2_036904"/>
<feature type="region of interest" description="Disordered" evidence="5">
    <location>
        <begin position="339"/>
        <end position="400"/>
    </location>
</feature>
<feature type="region of interest" description="Disordered" evidence="5">
    <location>
        <begin position="174"/>
        <end position="214"/>
    </location>
</feature>
<feature type="region of interest" description="Disordered" evidence="5">
    <location>
        <begin position="1"/>
        <end position="55"/>
    </location>
</feature>
<dbReference type="SMART" id="SM00179">
    <property type="entry name" value="EGF_CA"/>
    <property type="match status" value="1"/>
</dbReference>
<dbReference type="GO" id="GO:0005509">
    <property type="term" value="F:calcium ion binding"/>
    <property type="evidence" value="ECO:0007669"/>
    <property type="project" value="InterPro"/>
</dbReference>